<dbReference type="GO" id="GO:0005829">
    <property type="term" value="C:cytosol"/>
    <property type="evidence" value="ECO:0007669"/>
    <property type="project" value="TreeGrafter"/>
</dbReference>
<reference evidence="5 6" key="1">
    <citation type="submission" date="2019-11" db="EMBL/GenBank/DDBJ databases">
        <title>Comparative genomics of hydrocarbon-degrading Desulfosarcina strains.</title>
        <authorList>
            <person name="Watanabe M."/>
            <person name="Kojima H."/>
            <person name="Fukui M."/>
        </authorList>
    </citation>
    <scope>NUCLEOTIDE SEQUENCE [LARGE SCALE GENOMIC DNA]</scope>
    <source>
        <strain evidence="6">oXyS1</strain>
    </source>
</reference>
<comment type="similarity">
    <text evidence="1">Belongs to the FGGY kinase family.</text>
</comment>
<dbReference type="InterPro" id="IPR018485">
    <property type="entry name" value="FGGY_C"/>
</dbReference>
<evidence type="ECO:0000256" key="2">
    <source>
        <dbReference type="ARBA" id="ARBA00022679"/>
    </source>
</evidence>
<name>A0A5K8AJ62_9BACT</name>
<dbReference type="AlphaFoldDB" id="A0A5K8AJ62"/>
<evidence type="ECO:0000313" key="5">
    <source>
        <dbReference type="EMBL" id="BBO92618.1"/>
    </source>
</evidence>
<dbReference type="GO" id="GO:0004370">
    <property type="term" value="F:glycerol kinase activity"/>
    <property type="evidence" value="ECO:0007669"/>
    <property type="project" value="TreeGrafter"/>
</dbReference>
<dbReference type="EMBL" id="AP021879">
    <property type="protein sequence ID" value="BBO92618.1"/>
    <property type="molecule type" value="Genomic_DNA"/>
</dbReference>
<dbReference type="InterPro" id="IPR043129">
    <property type="entry name" value="ATPase_NBD"/>
</dbReference>
<dbReference type="Pfam" id="PF02782">
    <property type="entry name" value="FGGY_C"/>
    <property type="match status" value="1"/>
</dbReference>
<proteinExistence type="inferred from homology"/>
<sequence length="278" mass="30534">MLNALELPVDIFGKLSLPKTVVGNLKPEIRAAVGFDVEVVLSATHDTASAVLAMPAKDDDSIYISSGTWSLMGIERLIPDCTEESRKRNFTNEGGYHYRYRYLKNIMGLWMLQNIRNEFKHLYSFDEINTLAGIGLYFPSTVKVNDPAFLAPRSMITAVKAYCARTGQDVPETECEILACTYKSLASCYAETASEIEALTGKAYRRIHIIGGGCRDGLLNRLTSQYTGKDVYAGPVEATAIGNLLVQMLRAGSIADLPEARDAVRRSFAVEKVVVACS</sequence>
<dbReference type="GO" id="GO:0006071">
    <property type="term" value="P:glycerol metabolic process"/>
    <property type="evidence" value="ECO:0007669"/>
    <property type="project" value="TreeGrafter"/>
</dbReference>
<evidence type="ECO:0000259" key="4">
    <source>
        <dbReference type="Pfam" id="PF02782"/>
    </source>
</evidence>
<keyword evidence="3" id="KW-0418">Kinase</keyword>
<gene>
    <name evidence="5" type="ORF">DSCOOX_57980</name>
</gene>
<evidence type="ECO:0000256" key="1">
    <source>
        <dbReference type="ARBA" id="ARBA00009156"/>
    </source>
</evidence>
<evidence type="ECO:0000313" key="6">
    <source>
        <dbReference type="Proteomes" id="UP000422108"/>
    </source>
</evidence>
<evidence type="ECO:0000256" key="3">
    <source>
        <dbReference type="ARBA" id="ARBA00022777"/>
    </source>
</evidence>
<dbReference type="PANTHER" id="PTHR10196">
    <property type="entry name" value="SUGAR KINASE"/>
    <property type="match status" value="1"/>
</dbReference>
<keyword evidence="2" id="KW-0808">Transferase</keyword>
<dbReference type="SUPFAM" id="SSF53067">
    <property type="entry name" value="Actin-like ATPase domain"/>
    <property type="match status" value="1"/>
</dbReference>
<feature type="domain" description="Carbohydrate kinase FGGY C-terminal" evidence="4">
    <location>
        <begin position="63"/>
        <end position="249"/>
    </location>
</feature>
<dbReference type="PANTHER" id="PTHR10196:SF93">
    <property type="entry name" value="L-RHAMNULOKINASE"/>
    <property type="match status" value="1"/>
</dbReference>
<accession>A0A5K8AJ62</accession>
<dbReference type="GO" id="GO:0019301">
    <property type="term" value="P:rhamnose catabolic process"/>
    <property type="evidence" value="ECO:0007669"/>
    <property type="project" value="TreeGrafter"/>
</dbReference>
<organism evidence="5 6">
    <name type="scientific">Desulfosarcina ovata subsp. ovata</name>
    <dbReference type="NCBI Taxonomy" id="2752305"/>
    <lineage>
        <taxon>Bacteria</taxon>
        <taxon>Pseudomonadati</taxon>
        <taxon>Thermodesulfobacteriota</taxon>
        <taxon>Desulfobacteria</taxon>
        <taxon>Desulfobacterales</taxon>
        <taxon>Desulfosarcinaceae</taxon>
        <taxon>Desulfosarcina</taxon>
    </lineage>
</organism>
<protein>
    <recommendedName>
        <fullName evidence="4">Carbohydrate kinase FGGY C-terminal domain-containing protein</fullName>
    </recommendedName>
</protein>
<dbReference type="Proteomes" id="UP000422108">
    <property type="component" value="Chromosome"/>
</dbReference>
<keyword evidence="6" id="KW-1185">Reference proteome</keyword>
<dbReference type="Gene3D" id="3.30.420.40">
    <property type="match status" value="1"/>
</dbReference>